<dbReference type="Proteomes" id="UP001285441">
    <property type="component" value="Unassembled WGS sequence"/>
</dbReference>
<comment type="caution">
    <text evidence="3">The sequence shown here is derived from an EMBL/GenBank/DDBJ whole genome shotgun (WGS) entry which is preliminary data.</text>
</comment>
<accession>A0AAE0P0Y6</accession>
<dbReference type="InterPro" id="IPR018247">
    <property type="entry name" value="EF_Hand_1_Ca_BS"/>
</dbReference>
<dbReference type="Pfam" id="PF13202">
    <property type="entry name" value="EF-hand_5"/>
    <property type="match status" value="1"/>
</dbReference>
<dbReference type="PROSITE" id="PS00018">
    <property type="entry name" value="EF_HAND_1"/>
    <property type="match status" value="1"/>
</dbReference>
<keyword evidence="4" id="KW-1185">Reference proteome</keyword>
<dbReference type="SUPFAM" id="SSF47473">
    <property type="entry name" value="EF-hand"/>
    <property type="match status" value="1"/>
</dbReference>
<keyword evidence="1" id="KW-0106">Calcium</keyword>
<proteinExistence type="predicted"/>
<evidence type="ECO:0000313" key="3">
    <source>
        <dbReference type="EMBL" id="KAK3391291.1"/>
    </source>
</evidence>
<gene>
    <name evidence="3" type="ORF">B0H63DRAFT_390389</name>
</gene>
<feature type="domain" description="EF-hand" evidence="2">
    <location>
        <begin position="74"/>
        <end position="102"/>
    </location>
</feature>
<name>A0AAE0P0Y6_9PEZI</name>
<dbReference type="InterPro" id="IPR002048">
    <property type="entry name" value="EF_hand_dom"/>
</dbReference>
<protein>
    <recommendedName>
        <fullName evidence="2">EF-hand domain-containing protein</fullName>
    </recommendedName>
</protein>
<dbReference type="GO" id="GO:0005509">
    <property type="term" value="F:calcium ion binding"/>
    <property type="evidence" value="ECO:0007669"/>
    <property type="project" value="InterPro"/>
</dbReference>
<evidence type="ECO:0000256" key="1">
    <source>
        <dbReference type="ARBA" id="ARBA00022837"/>
    </source>
</evidence>
<evidence type="ECO:0000259" key="2">
    <source>
        <dbReference type="PROSITE" id="PS50222"/>
    </source>
</evidence>
<dbReference type="EMBL" id="JAULSW010000002">
    <property type="protein sequence ID" value="KAK3391291.1"/>
    <property type="molecule type" value="Genomic_DNA"/>
</dbReference>
<dbReference type="AlphaFoldDB" id="A0AAE0P0Y6"/>
<reference evidence="3" key="1">
    <citation type="journal article" date="2023" name="Mol. Phylogenet. Evol.">
        <title>Genome-scale phylogeny and comparative genomics of the fungal order Sordariales.</title>
        <authorList>
            <person name="Hensen N."/>
            <person name="Bonometti L."/>
            <person name="Westerberg I."/>
            <person name="Brannstrom I.O."/>
            <person name="Guillou S."/>
            <person name="Cros-Aarteil S."/>
            <person name="Calhoun S."/>
            <person name="Haridas S."/>
            <person name="Kuo A."/>
            <person name="Mondo S."/>
            <person name="Pangilinan J."/>
            <person name="Riley R."/>
            <person name="LaButti K."/>
            <person name="Andreopoulos B."/>
            <person name="Lipzen A."/>
            <person name="Chen C."/>
            <person name="Yan M."/>
            <person name="Daum C."/>
            <person name="Ng V."/>
            <person name="Clum A."/>
            <person name="Steindorff A."/>
            <person name="Ohm R.A."/>
            <person name="Martin F."/>
            <person name="Silar P."/>
            <person name="Natvig D.O."/>
            <person name="Lalanne C."/>
            <person name="Gautier V."/>
            <person name="Ament-Velasquez S.L."/>
            <person name="Kruys A."/>
            <person name="Hutchinson M.I."/>
            <person name="Powell A.J."/>
            <person name="Barry K."/>
            <person name="Miller A.N."/>
            <person name="Grigoriev I.V."/>
            <person name="Debuchy R."/>
            <person name="Gladieux P."/>
            <person name="Hiltunen Thoren M."/>
            <person name="Johannesson H."/>
        </authorList>
    </citation>
    <scope>NUCLEOTIDE SEQUENCE</scope>
    <source>
        <strain evidence="3">CBS 232.78</strain>
    </source>
</reference>
<sequence>ADGTRGKPCCATRRCNIFCCSCGGHVLGCCSQPVLTTLFNAWQPDEVNAFRLVDVEGKGNVTVIDYLSYMNVEGEPGIWVEWFRKHDANGDGVITVDELCAE</sequence>
<organism evidence="3 4">
    <name type="scientific">Podospora didyma</name>
    <dbReference type="NCBI Taxonomy" id="330526"/>
    <lineage>
        <taxon>Eukaryota</taxon>
        <taxon>Fungi</taxon>
        <taxon>Dikarya</taxon>
        <taxon>Ascomycota</taxon>
        <taxon>Pezizomycotina</taxon>
        <taxon>Sordariomycetes</taxon>
        <taxon>Sordariomycetidae</taxon>
        <taxon>Sordariales</taxon>
        <taxon>Podosporaceae</taxon>
        <taxon>Podospora</taxon>
    </lineage>
</organism>
<dbReference type="InterPro" id="IPR011992">
    <property type="entry name" value="EF-hand-dom_pair"/>
</dbReference>
<reference evidence="3" key="2">
    <citation type="submission" date="2023-06" db="EMBL/GenBank/DDBJ databases">
        <authorList>
            <consortium name="Lawrence Berkeley National Laboratory"/>
            <person name="Haridas S."/>
            <person name="Hensen N."/>
            <person name="Bonometti L."/>
            <person name="Westerberg I."/>
            <person name="Brannstrom I.O."/>
            <person name="Guillou S."/>
            <person name="Cros-Aarteil S."/>
            <person name="Calhoun S."/>
            <person name="Kuo A."/>
            <person name="Mondo S."/>
            <person name="Pangilinan J."/>
            <person name="Riley R."/>
            <person name="LaButti K."/>
            <person name="Andreopoulos B."/>
            <person name="Lipzen A."/>
            <person name="Chen C."/>
            <person name="Yanf M."/>
            <person name="Daum C."/>
            <person name="Ng V."/>
            <person name="Clum A."/>
            <person name="Steindorff A."/>
            <person name="Ohm R."/>
            <person name="Martin F."/>
            <person name="Silar P."/>
            <person name="Natvig D."/>
            <person name="Lalanne C."/>
            <person name="Gautier V."/>
            <person name="Ament-velasquez S.L."/>
            <person name="Kruys A."/>
            <person name="Hutchinson M.I."/>
            <person name="Powell A.J."/>
            <person name="Barry K."/>
            <person name="Miller A.N."/>
            <person name="Grigoriev I.V."/>
            <person name="Debuchy R."/>
            <person name="Gladieux P."/>
            <person name="Thoren M.H."/>
            <person name="Johannesson H."/>
        </authorList>
    </citation>
    <scope>NUCLEOTIDE SEQUENCE</scope>
    <source>
        <strain evidence="3">CBS 232.78</strain>
    </source>
</reference>
<dbReference type="Gene3D" id="1.10.238.10">
    <property type="entry name" value="EF-hand"/>
    <property type="match status" value="1"/>
</dbReference>
<dbReference type="PROSITE" id="PS50222">
    <property type="entry name" value="EF_HAND_2"/>
    <property type="match status" value="1"/>
</dbReference>
<evidence type="ECO:0000313" key="4">
    <source>
        <dbReference type="Proteomes" id="UP001285441"/>
    </source>
</evidence>
<feature type="non-terminal residue" evidence="3">
    <location>
        <position position="1"/>
    </location>
</feature>